<keyword evidence="1" id="KW-0547">Nucleotide-binding</keyword>
<dbReference type="Gene3D" id="1.25.40.10">
    <property type="entry name" value="Tetratricopeptide repeat domain"/>
    <property type="match status" value="1"/>
</dbReference>
<dbReference type="InterPro" id="IPR041664">
    <property type="entry name" value="AAA_16"/>
</dbReference>
<dbReference type="PANTHER" id="PTHR16305:SF35">
    <property type="entry name" value="TRANSCRIPTIONAL ACTIVATOR DOMAIN"/>
    <property type="match status" value="1"/>
</dbReference>
<dbReference type="EMBL" id="BAAAHK010000008">
    <property type="protein sequence ID" value="GAA0944783.1"/>
    <property type="molecule type" value="Genomic_DNA"/>
</dbReference>
<name>A0ABN1QNC4_9ACTN</name>
<protein>
    <submittedName>
        <fullName evidence="4">LuxR family transcriptional regulator</fullName>
    </submittedName>
</protein>
<dbReference type="InterPro" id="IPR003593">
    <property type="entry name" value="AAA+_ATPase"/>
</dbReference>
<dbReference type="Proteomes" id="UP001500542">
    <property type="component" value="Unassembled WGS sequence"/>
</dbReference>
<dbReference type="PROSITE" id="PS00622">
    <property type="entry name" value="HTH_LUXR_1"/>
    <property type="match status" value="1"/>
</dbReference>
<dbReference type="SUPFAM" id="SSF46894">
    <property type="entry name" value="C-terminal effector domain of the bipartite response regulators"/>
    <property type="match status" value="1"/>
</dbReference>
<evidence type="ECO:0000256" key="1">
    <source>
        <dbReference type="ARBA" id="ARBA00022741"/>
    </source>
</evidence>
<gene>
    <name evidence="4" type="ORF">GCM10009554_39190</name>
</gene>
<dbReference type="RefSeq" id="WP_343971703.1">
    <property type="nucleotide sequence ID" value="NZ_BAAAHK010000008.1"/>
</dbReference>
<dbReference type="InterPro" id="IPR016032">
    <property type="entry name" value="Sig_transdc_resp-reg_C-effctor"/>
</dbReference>
<accession>A0ABN1QNC4</accession>
<evidence type="ECO:0000259" key="3">
    <source>
        <dbReference type="PROSITE" id="PS50043"/>
    </source>
</evidence>
<dbReference type="Pfam" id="PF13191">
    <property type="entry name" value="AAA_16"/>
    <property type="match status" value="1"/>
</dbReference>
<proteinExistence type="predicted"/>
<dbReference type="SUPFAM" id="SSF48452">
    <property type="entry name" value="TPR-like"/>
    <property type="match status" value="1"/>
</dbReference>
<sequence length="899" mass="97523">MQFVARQAELHAIGEVTRGAGDGRGGAIVVAGEAGIGKSTLVETVAGQLDDWLVLRADGSEFERDLPYAALHQLCAPVIEHRTELPAVQQRALESVFGLGDATTPSPLMVGVAVLGLLCELTRRHPVCCVIDDVQWIDAGTRQVLTFVARRIASEQIAMVLAARDDSGPGVDFPELPRLQLSGLAEADALTLLQSSTRAGVDSEVLDRVLAEAHGNPLALLEFGHIDGPMALPADHQSAQRGSVVEALQNEFTRRVLRLPPATQSLVALAAAEPVGDLGLLRRAAKLLDLDPATIADAEDDGLVVLGPRLRFRHPLVRSAAYQAATPAMRRSLHAALAEATDRAIDPDRRAWHRAHAVIDTDEDVATELTESAERTERRGDLAAASAFLERAAQLSPEPAGQAARLLAAARLRMRLGSFPEARELVTQAERRQLDPEQHAEARLQRALIDLHLERSPEATAALVSVAPDLPPDEARETYIEAFSSAMFIDRLPGRLRQLGTRIRAQVPPPENPRPADLLLDALLDQAMLPAEKAVPAMRAAVEAFRTSELTSPWWMELACMMAIDLCDAEAVDEVSTHQVELARRQSAFAVLPQALKFHAIGRMMLGRFGDAAAALEEARAVDEAAGTLDLAFAEFIFAAWRGDTDEFQELLAGMHERVGRDEIVAELYATAVLRNGLGDYPAAVKAGLTAQQQQQRGSYVVWSLDAELVEAAARAGRPEDAALAVDRIEALARTNPTPWAVASHLLAQALLDPASASTDARYREAIDLLAQTDVRALYARARLLYGEWLRRESRRSEARVELQAAHEAFAAMGAAAFAERAARELAATGQRPRREGTNPIDQLTSQERLIATKVAAGASSKEVAATLFLSPRTIDAHLRNIYRKLEITSRRQLRDLSR</sequence>
<dbReference type="SMART" id="SM00421">
    <property type="entry name" value="HTH_LUXR"/>
    <property type="match status" value="1"/>
</dbReference>
<dbReference type="PROSITE" id="PS50043">
    <property type="entry name" value="HTH_LUXR_2"/>
    <property type="match status" value="1"/>
</dbReference>
<dbReference type="Pfam" id="PF00196">
    <property type="entry name" value="GerE"/>
    <property type="match status" value="1"/>
</dbReference>
<dbReference type="InterPro" id="IPR000792">
    <property type="entry name" value="Tscrpt_reg_LuxR_C"/>
</dbReference>
<reference evidence="4 5" key="1">
    <citation type="journal article" date="2019" name="Int. J. Syst. Evol. Microbiol.">
        <title>The Global Catalogue of Microorganisms (GCM) 10K type strain sequencing project: providing services to taxonomists for standard genome sequencing and annotation.</title>
        <authorList>
            <consortium name="The Broad Institute Genomics Platform"/>
            <consortium name="The Broad Institute Genome Sequencing Center for Infectious Disease"/>
            <person name="Wu L."/>
            <person name="Ma J."/>
        </authorList>
    </citation>
    <scope>NUCLEOTIDE SEQUENCE [LARGE SCALE GENOMIC DNA]</scope>
    <source>
        <strain evidence="4 5">JCM 10977</strain>
    </source>
</reference>
<keyword evidence="2" id="KW-0067">ATP-binding</keyword>
<dbReference type="InterPro" id="IPR036388">
    <property type="entry name" value="WH-like_DNA-bd_sf"/>
</dbReference>
<dbReference type="SUPFAM" id="SSF52540">
    <property type="entry name" value="P-loop containing nucleoside triphosphate hydrolases"/>
    <property type="match status" value="1"/>
</dbReference>
<dbReference type="CDD" id="cd06170">
    <property type="entry name" value="LuxR_C_like"/>
    <property type="match status" value="1"/>
</dbReference>
<comment type="caution">
    <text evidence="4">The sequence shown here is derived from an EMBL/GenBank/DDBJ whole genome shotgun (WGS) entry which is preliminary data.</text>
</comment>
<keyword evidence="5" id="KW-1185">Reference proteome</keyword>
<organism evidence="4 5">
    <name type="scientific">Kribbella koreensis</name>
    <dbReference type="NCBI Taxonomy" id="57909"/>
    <lineage>
        <taxon>Bacteria</taxon>
        <taxon>Bacillati</taxon>
        <taxon>Actinomycetota</taxon>
        <taxon>Actinomycetes</taxon>
        <taxon>Propionibacteriales</taxon>
        <taxon>Kribbellaceae</taxon>
        <taxon>Kribbella</taxon>
    </lineage>
</organism>
<evidence type="ECO:0000313" key="4">
    <source>
        <dbReference type="EMBL" id="GAA0944783.1"/>
    </source>
</evidence>
<evidence type="ECO:0000313" key="5">
    <source>
        <dbReference type="Proteomes" id="UP001500542"/>
    </source>
</evidence>
<feature type="domain" description="HTH luxR-type" evidence="3">
    <location>
        <begin position="837"/>
        <end position="899"/>
    </location>
</feature>
<dbReference type="Gene3D" id="1.10.10.10">
    <property type="entry name" value="Winged helix-like DNA-binding domain superfamily/Winged helix DNA-binding domain"/>
    <property type="match status" value="1"/>
</dbReference>
<dbReference type="InterPro" id="IPR011990">
    <property type="entry name" value="TPR-like_helical_dom_sf"/>
</dbReference>
<evidence type="ECO:0000256" key="2">
    <source>
        <dbReference type="ARBA" id="ARBA00022840"/>
    </source>
</evidence>
<dbReference type="PRINTS" id="PR00038">
    <property type="entry name" value="HTHLUXR"/>
</dbReference>
<dbReference type="InterPro" id="IPR027417">
    <property type="entry name" value="P-loop_NTPase"/>
</dbReference>
<dbReference type="PANTHER" id="PTHR16305">
    <property type="entry name" value="TESTICULAR SOLUBLE ADENYLYL CYCLASE"/>
    <property type="match status" value="1"/>
</dbReference>
<dbReference type="SMART" id="SM00382">
    <property type="entry name" value="AAA"/>
    <property type="match status" value="1"/>
</dbReference>